<dbReference type="EnsemblMetazoa" id="XM_014403640.2">
    <property type="protein sequence ID" value="XP_014259126.1"/>
    <property type="gene ID" value="LOC106672314"/>
</dbReference>
<evidence type="ECO:0000256" key="1">
    <source>
        <dbReference type="SAM" id="MobiDB-lite"/>
    </source>
</evidence>
<feature type="region of interest" description="Disordered" evidence="1">
    <location>
        <begin position="95"/>
        <end position="114"/>
    </location>
</feature>
<dbReference type="Pfam" id="PF13842">
    <property type="entry name" value="zf-Tnp_2"/>
    <property type="match status" value="1"/>
</dbReference>
<dbReference type="OMA" id="GVMIGKW"/>
<dbReference type="RefSeq" id="XP_024081962.1">
    <property type="nucleotide sequence ID" value="XM_024226194.1"/>
</dbReference>
<feature type="region of interest" description="Disordered" evidence="1">
    <location>
        <begin position="534"/>
        <end position="554"/>
    </location>
</feature>
<feature type="compositionally biased region" description="Polar residues" evidence="1">
    <location>
        <begin position="97"/>
        <end position="112"/>
    </location>
</feature>
<dbReference type="AlphaFoldDB" id="A0A8I6S9M2"/>
<dbReference type="EnsemblMetazoa" id="XM_014403639.2">
    <property type="protein sequence ID" value="XP_014259125.1"/>
    <property type="gene ID" value="LOC106672314"/>
</dbReference>
<dbReference type="Proteomes" id="UP000494040">
    <property type="component" value="Unassembled WGS sequence"/>
</dbReference>
<evidence type="ECO:0000313" key="4">
    <source>
        <dbReference type="EnsemblMetazoa" id="XP_014259125.1"/>
    </source>
</evidence>
<feature type="domain" description="PiggyBac transposable element-derived protein" evidence="3">
    <location>
        <begin position="132"/>
        <end position="481"/>
    </location>
</feature>
<name>A0A8I6S9M2_CIMLE</name>
<dbReference type="RefSeq" id="XP_014259125.1">
    <property type="nucleotide sequence ID" value="XM_014403639.2"/>
</dbReference>
<dbReference type="RefSeq" id="XP_014259127.1">
    <property type="nucleotide sequence ID" value="XM_014403641.2"/>
</dbReference>
<feature type="compositionally biased region" description="Acidic residues" evidence="1">
    <location>
        <begin position="56"/>
        <end position="70"/>
    </location>
</feature>
<reference evidence="4" key="1">
    <citation type="submission" date="2022-01" db="UniProtKB">
        <authorList>
            <consortium name="EnsemblMetazoa"/>
        </authorList>
    </citation>
    <scope>IDENTIFICATION</scope>
</reference>
<dbReference type="RefSeq" id="XP_014259126.1">
    <property type="nucleotide sequence ID" value="XM_014403640.2"/>
</dbReference>
<dbReference type="PANTHER" id="PTHR46599">
    <property type="entry name" value="PIGGYBAC TRANSPOSABLE ELEMENT-DERIVED PROTEIN 4"/>
    <property type="match status" value="1"/>
</dbReference>
<feature type="compositionally biased region" description="Polar residues" evidence="1">
    <location>
        <begin position="534"/>
        <end position="544"/>
    </location>
</feature>
<feature type="region of interest" description="Disordered" evidence="1">
    <location>
        <begin position="46"/>
        <end position="80"/>
    </location>
</feature>
<feature type="domain" description="PiggyBac transposable element-derived protein 4 C-terminal zinc-finger" evidence="2">
    <location>
        <begin position="546"/>
        <end position="589"/>
    </location>
</feature>
<proteinExistence type="predicted"/>
<sequence>MSSIKDNNDLNVPGPSAPQAKKIKLSSAFCMENFLLSDINKENVDQILEELSGPTNEDDQEAEGDEDDEKFEIGENNNSPLKEVDISEVRPRLPLSTLPSTKHSVNQKNDPPSTRPFFPFTGNGGIFHQDQTPDKYFDLLFTDQFLDNIVTETNRHATHLMMTSKLKNWKDLTRDELKIFLGIYFHMGIIKISGRITAYWDKSYLYNMTFFQRLSQDRFLGILQCLHFAKNPAPNEEASKNPLYKLAPVLVHFHKTMTDLDEPGREILVPWRGRLFFRSYIPNKVHKYVIKLYMLAENDGLIHRFLVYAGVRDPKFSSQGHIYKVVHKLLDGLKNTGRSLFVDNFYTSVVLADQHQHEETLLTGTLMANRKDNPTYIITKKLSHGEVVQHWTNTGIKFAKWKDKRNVLTISTEFAGDLVNPTSQRGIQKQTPEALYQYNSFICGIDHCDQMISYYIGARKSLKWYKKLGFHIMEVLLLNAYLLYKRYSVQSTTLNLLQFRENIIKYLVPPLPSDNPMSSPSSSRRDIIHLSSTHFPTSTKNSEGSRGGRKSQKRCRQCSKSKVQKMTTLYCPSCPNEPGLCLECFLPFHKENGFLVV</sequence>
<dbReference type="PANTHER" id="PTHR46599:SF3">
    <property type="entry name" value="PIGGYBAC TRANSPOSABLE ELEMENT-DERIVED PROTEIN 4"/>
    <property type="match status" value="1"/>
</dbReference>
<protein>
    <recommendedName>
        <fullName evidence="6">PiggyBac transposable element-derived protein domain-containing protein</fullName>
    </recommendedName>
</protein>
<dbReference type="Pfam" id="PF13843">
    <property type="entry name" value="DDE_Tnp_1_7"/>
    <property type="match status" value="1"/>
</dbReference>
<dbReference type="OrthoDB" id="6628858at2759"/>
<evidence type="ECO:0000313" key="5">
    <source>
        <dbReference type="Proteomes" id="UP000494040"/>
    </source>
</evidence>
<dbReference type="EnsemblMetazoa" id="XM_014403641.2">
    <property type="protein sequence ID" value="XP_014259127.1"/>
    <property type="gene ID" value="LOC106672314"/>
</dbReference>
<dbReference type="InterPro" id="IPR029526">
    <property type="entry name" value="PGBD"/>
</dbReference>
<evidence type="ECO:0008006" key="6">
    <source>
        <dbReference type="Google" id="ProtNLM"/>
    </source>
</evidence>
<dbReference type="EnsemblMetazoa" id="XM_024226194.1">
    <property type="protein sequence ID" value="XP_024081962.1"/>
    <property type="gene ID" value="LOC106672314"/>
</dbReference>
<organism evidence="4 5">
    <name type="scientific">Cimex lectularius</name>
    <name type="common">Bed bug</name>
    <name type="synonym">Acanthia lectularia</name>
    <dbReference type="NCBI Taxonomy" id="79782"/>
    <lineage>
        <taxon>Eukaryota</taxon>
        <taxon>Metazoa</taxon>
        <taxon>Ecdysozoa</taxon>
        <taxon>Arthropoda</taxon>
        <taxon>Hexapoda</taxon>
        <taxon>Insecta</taxon>
        <taxon>Pterygota</taxon>
        <taxon>Neoptera</taxon>
        <taxon>Paraneoptera</taxon>
        <taxon>Hemiptera</taxon>
        <taxon>Heteroptera</taxon>
        <taxon>Panheteroptera</taxon>
        <taxon>Cimicomorpha</taxon>
        <taxon>Cimicidae</taxon>
        <taxon>Cimex</taxon>
    </lineage>
</organism>
<dbReference type="GeneID" id="106672314"/>
<dbReference type="InterPro" id="IPR032718">
    <property type="entry name" value="PGBD4_Znf_C"/>
</dbReference>
<evidence type="ECO:0000259" key="3">
    <source>
        <dbReference type="Pfam" id="PF13843"/>
    </source>
</evidence>
<dbReference type="KEGG" id="clec:106672314"/>
<evidence type="ECO:0000259" key="2">
    <source>
        <dbReference type="Pfam" id="PF13842"/>
    </source>
</evidence>
<accession>A0A8I6S9M2</accession>
<keyword evidence="5" id="KW-1185">Reference proteome</keyword>